<dbReference type="Proteomes" id="UP000517916">
    <property type="component" value="Unassembled WGS sequence"/>
</dbReference>
<evidence type="ECO:0000313" key="1">
    <source>
        <dbReference type="EMBL" id="MBA8924494.1"/>
    </source>
</evidence>
<reference evidence="1 2" key="1">
    <citation type="submission" date="2020-08" db="EMBL/GenBank/DDBJ databases">
        <title>Genomic Encyclopedia of Archaeal and Bacterial Type Strains, Phase II (KMG-II): from individual species to whole genera.</title>
        <authorList>
            <person name="Goeker M."/>
        </authorList>
    </citation>
    <scope>NUCLEOTIDE SEQUENCE [LARGE SCALE GENOMIC DNA]</scope>
    <source>
        <strain evidence="1 2">DSM 43850</strain>
    </source>
</reference>
<name>A0ABR6BC95_9PSEU</name>
<gene>
    <name evidence="1" type="ORF">BC739_001691</name>
</gene>
<evidence type="ECO:0000313" key="2">
    <source>
        <dbReference type="Proteomes" id="UP000517916"/>
    </source>
</evidence>
<organism evidence="1 2">
    <name type="scientific">Kutzneria viridogrisea</name>
    <dbReference type="NCBI Taxonomy" id="47990"/>
    <lineage>
        <taxon>Bacteria</taxon>
        <taxon>Bacillati</taxon>
        <taxon>Actinomycetota</taxon>
        <taxon>Actinomycetes</taxon>
        <taxon>Pseudonocardiales</taxon>
        <taxon>Pseudonocardiaceae</taxon>
        <taxon>Kutzneria</taxon>
    </lineage>
</organism>
<accession>A0ABR6BC95</accession>
<dbReference type="EMBL" id="JACJID010000001">
    <property type="protein sequence ID" value="MBA8924494.1"/>
    <property type="molecule type" value="Genomic_DNA"/>
</dbReference>
<sequence>MTEPPPELLLVGGRRDGDRHPVPYLRAFGHPYEVIVTDDGRFCPLWPATPSLASDKPTDLYVRDESAEGFVYRWREQY</sequence>
<protein>
    <submittedName>
        <fullName evidence="1">Uncharacterized protein</fullName>
    </submittedName>
</protein>
<comment type="caution">
    <text evidence="1">The sequence shown here is derived from an EMBL/GenBank/DDBJ whole genome shotgun (WGS) entry which is preliminary data.</text>
</comment>
<dbReference type="RefSeq" id="WP_182836786.1">
    <property type="nucleotide sequence ID" value="NZ_BAAABQ010000078.1"/>
</dbReference>
<keyword evidence="2" id="KW-1185">Reference proteome</keyword>
<proteinExistence type="predicted"/>